<reference evidence="3 4" key="1">
    <citation type="submission" date="2019-10" db="EMBL/GenBank/DDBJ databases">
        <title>A soil myxobacterium in the family Polyangiaceae.</title>
        <authorList>
            <person name="Li Y."/>
            <person name="Wang J."/>
        </authorList>
    </citation>
    <scope>NUCLEOTIDE SEQUENCE [LARGE SCALE GENOMIC DNA]</scope>
    <source>
        <strain evidence="3 4">DSM 14734</strain>
    </source>
</reference>
<dbReference type="AlphaFoldDB" id="A0A6N7PQQ8"/>
<dbReference type="OrthoDB" id="5292533at2"/>
<organism evidence="3 4">
    <name type="scientific">Polyangium spumosum</name>
    <dbReference type="NCBI Taxonomy" id="889282"/>
    <lineage>
        <taxon>Bacteria</taxon>
        <taxon>Pseudomonadati</taxon>
        <taxon>Myxococcota</taxon>
        <taxon>Polyangia</taxon>
        <taxon>Polyangiales</taxon>
        <taxon>Polyangiaceae</taxon>
        <taxon>Polyangium</taxon>
    </lineage>
</organism>
<dbReference type="InterPro" id="IPR001509">
    <property type="entry name" value="Epimerase_deHydtase"/>
</dbReference>
<dbReference type="SUPFAM" id="SSF51735">
    <property type="entry name" value="NAD(P)-binding Rossmann-fold domains"/>
    <property type="match status" value="1"/>
</dbReference>
<dbReference type="Pfam" id="PF08338">
    <property type="entry name" value="DUF1731"/>
    <property type="match status" value="1"/>
</dbReference>
<dbReference type="SMART" id="SM00822">
    <property type="entry name" value="PKS_KR"/>
    <property type="match status" value="1"/>
</dbReference>
<feature type="domain" description="Ketoreductase" evidence="2">
    <location>
        <begin position="8"/>
        <end position="181"/>
    </location>
</feature>
<name>A0A6N7PQQ8_9BACT</name>
<comment type="similarity">
    <text evidence="1">Belongs to the NAD(P)-dependent epimerase/dehydratase family. SDR39U1 subfamily.</text>
</comment>
<dbReference type="Pfam" id="PF01370">
    <property type="entry name" value="Epimerase"/>
    <property type="match status" value="1"/>
</dbReference>
<dbReference type="Proteomes" id="UP000440224">
    <property type="component" value="Unassembled WGS sequence"/>
</dbReference>
<sequence>MVKSAVVKTVLLTGGTGFIGRRLTEALLGRGDRVTVLTRDPSRAQSKLPRGATAAAWDPAHEGPWLDEIGRASAVVHLAGENVAQRWTDESRRVIVASRVESTRLVVEGIRRAEKKPEVFVCASAVGYYGPRSPDEALDERGSRGDGFLADVVERWEAEAAKAEALGVRTVMLRIGVVLGEGGGALERMILPFKMFAGGPIAPGTQVIAWVHAEDVVGLALLALDDTRARGPINVVSPEPATSKELASAIGHVMRRPAWFTTPKVAIEVALGREAAMVVTTGQRVVPRRAEELGYVFQYPSLVPALASILKP</sequence>
<comment type="caution">
    <text evidence="3">The sequence shown here is derived from an EMBL/GenBank/DDBJ whole genome shotgun (WGS) entry which is preliminary data.</text>
</comment>
<dbReference type="EMBL" id="WJIE01000003">
    <property type="protein sequence ID" value="MRG92444.1"/>
    <property type="molecule type" value="Genomic_DNA"/>
</dbReference>
<accession>A0A6N7PQQ8</accession>
<dbReference type="InterPro" id="IPR013549">
    <property type="entry name" value="DUF1731"/>
</dbReference>
<evidence type="ECO:0000259" key="2">
    <source>
        <dbReference type="SMART" id="SM00822"/>
    </source>
</evidence>
<gene>
    <name evidence="3" type="ORF">GF068_10960</name>
</gene>
<dbReference type="InterPro" id="IPR010099">
    <property type="entry name" value="SDR39U1"/>
</dbReference>
<dbReference type="InterPro" id="IPR036291">
    <property type="entry name" value="NAD(P)-bd_dom_sf"/>
</dbReference>
<evidence type="ECO:0000313" key="3">
    <source>
        <dbReference type="EMBL" id="MRG92444.1"/>
    </source>
</evidence>
<evidence type="ECO:0000256" key="1">
    <source>
        <dbReference type="ARBA" id="ARBA00009353"/>
    </source>
</evidence>
<dbReference type="PANTHER" id="PTHR11092:SF0">
    <property type="entry name" value="EPIMERASE FAMILY PROTEIN SDR39U1"/>
    <property type="match status" value="1"/>
</dbReference>
<dbReference type="RefSeq" id="WP_153819323.1">
    <property type="nucleotide sequence ID" value="NZ_WJIE01000003.1"/>
</dbReference>
<dbReference type="NCBIfam" id="TIGR01777">
    <property type="entry name" value="yfcH"/>
    <property type="match status" value="1"/>
</dbReference>
<dbReference type="Gene3D" id="3.40.50.720">
    <property type="entry name" value="NAD(P)-binding Rossmann-like Domain"/>
    <property type="match status" value="1"/>
</dbReference>
<dbReference type="InterPro" id="IPR057326">
    <property type="entry name" value="KR_dom"/>
</dbReference>
<proteinExistence type="inferred from homology"/>
<evidence type="ECO:0000313" key="4">
    <source>
        <dbReference type="Proteomes" id="UP000440224"/>
    </source>
</evidence>
<dbReference type="PANTHER" id="PTHR11092">
    <property type="entry name" value="SUGAR NUCLEOTIDE EPIMERASE RELATED"/>
    <property type="match status" value="1"/>
</dbReference>
<protein>
    <submittedName>
        <fullName evidence="3">TIGR01777 family protein</fullName>
    </submittedName>
</protein>
<keyword evidence="4" id="KW-1185">Reference proteome</keyword>